<reference evidence="12" key="1">
    <citation type="journal article" date="2019" name="Int. J. Syst. Evol. Microbiol.">
        <title>The Global Catalogue of Microorganisms (GCM) 10K type strain sequencing project: providing services to taxonomists for standard genome sequencing and annotation.</title>
        <authorList>
            <consortium name="The Broad Institute Genomics Platform"/>
            <consortium name="The Broad Institute Genome Sequencing Center for Infectious Disease"/>
            <person name="Wu L."/>
            <person name="Ma J."/>
        </authorList>
    </citation>
    <scope>NUCLEOTIDE SEQUENCE [LARGE SCALE GENOMIC DNA]</scope>
    <source>
        <strain evidence="12">CGMCC 1.13666</strain>
    </source>
</reference>
<dbReference type="CDD" id="cd02440">
    <property type="entry name" value="AdoMet_MTases"/>
    <property type="match status" value="1"/>
</dbReference>
<dbReference type="Gene3D" id="3.40.50.150">
    <property type="entry name" value="Vaccinia Virus protein VP39"/>
    <property type="match status" value="1"/>
</dbReference>
<dbReference type="Pfam" id="PF08241">
    <property type="entry name" value="Methyltransf_11"/>
    <property type="match status" value="1"/>
</dbReference>
<comment type="caution">
    <text evidence="11">The sequence shown here is derived from an EMBL/GenBank/DDBJ whole genome shotgun (WGS) entry which is preliminary data.</text>
</comment>
<evidence type="ECO:0000256" key="1">
    <source>
        <dbReference type="ARBA" id="ARBA00000852"/>
    </source>
</evidence>
<protein>
    <recommendedName>
        <fullName evidence="3 8">Malonyl-[acyl-carrier protein] O-methyltransferase</fullName>
        <shortName evidence="8">Malonyl-ACP O-methyltransferase</shortName>
        <ecNumber evidence="3 8">2.1.1.197</ecNumber>
    </recommendedName>
    <alternativeName>
        <fullName evidence="8">Biotin synthesis protein BioC</fullName>
    </alternativeName>
</protein>
<evidence type="ECO:0000256" key="5">
    <source>
        <dbReference type="ARBA" id="ARBA00022679"/>
    </source>
</evidence>
<dbReference type="EC" id="2.1.1.197" evidence="3 8"/>
<keyword evidence="6 8" id="KW-0949">S-adenosyl-L-methionine</keyword>
<evidence type="ECO:0000256" key="3">
    <source>
        <dbReference type="ARBA" id="ARBA00012327"/>
    </source>
</evidence>
<name>A0ABW2F1F9_9GAMM</name>
<feature type="region of interest" description="Disordered" evidence="9">
    <location>
        <begin position="1"/>
        <end position="22"/>
    </location>
</feature>
<keyword evidence="7 8" id="KW-0093">Biotin biosynthesis</keyword>
<dbReference type="GO" id="GO:0032259">
    <property type="term" value="P:methylation"/>
    <property type="evidence" value="ECO:0007669"/>
    <property type="project" value="UniProtKB-KW"/>
</dbReference>
<dbReference type="RefSeq" id="WP_346063558.1">
    <property type="nucleotide sequence ID" value="NZ_BAAADR010000018.1"/>
</dbReference>
<evidence type="ECO:0000256" key="9">
    <source>
        <dbReference type="SAM" id="MobiDB-lite"/>
    </source>
</evidence>
<dbReference type="InterPro" id="IPR011814">
    <property type="entry name" value="BioC"/>
</dbReference>
<dbReference type="PANTHER" id="PTHR43591:SF24">
    <property type="entry name" value="2-METHOXY-6-POLYPRENYL-1,4-BENZOQUINOL METHYLASE, MITOCHONDRIAL"/>
    <property type="match status" value="1"/>
</dbReference>
<dbReference type="InterPro" id="IPR013216">
    <property type="entry name" value="Methyltransf_11"/>
</dbReference>
<dbReference type="HAMAP" id="MF_00835">
    <property type="entry name" value="BioC"/>
    <property type="match status" value="1"/>
</dbReference>
<comment type="catalytic activity">
    <reaction evidence="1 8">
        <text>malonyl-[ACP] + S-adenosyl-L-methionine = malonyl-[ACP] methyl ester + S-adenosyl-L-homocysteine</text>
        <dbReference type="Rhea" id="RHEA:17105"/>
        <dbReference type="Rhea" id="RHEA-COMP:9623"/>
        <dbReference type="Rhea" id="RHEA-COMP:9954"/>
        <dbReference type="ChEBI" id="CHEBI:57856"/>
        <dbReference type="ChEBI" id="CHEBI:59789"/>
        <dbReference type="ChEBI" id="CHEBI:78449"/>
        <dbReference type="ChEBI" id="CHEBI:78845"/>
        <dbReference type="EC" id="2.1.1.197"/>
    </reaction>
</comment>
<keyword evidence="12" id="KW-1185">Reference proteome</keyword>
<gene>
    <name evidence="8" type="primary">bioC</name>
    <name evidence="11" type="ORF">ACFQH5_11065</name>
</gene>
<dbReference type="PANTHER" id="PTHR43591">
    <property type="entry name" value="METHYLTRANSFERASE"/>
    <property type="match status" value="1"/>
</dbReference>
<evidence type="ECO:0000256" key="8">
    <source>
        <dbReference type="HAMAP-Rule" id="MF_00835"/>
    </source>
</evidence>
<organism evidence="11 12">
    <name type="scientific">Halomonas salifodinae</name>
    <dbReference type="NCBI Taxonomy" id="438745"/>
    <lineage>
        <taxon>Bacteria</taxon>
        <taxon>Pseudomonadati</taxon>
        <taxon>Pseudomonadota</taxon>
        <taxon>Gammaproteobacteria</taxon>
        <taxon>Oceanospirillales</taxon>
        <taxon>Halomonadaceae</taxon>
        <taxon>Halomonas</taxon>
    </lineage>
</organism>
<evidence type="ECO:0000256" key="2">
    <source>
        <dbReference type="ARBA" id="ARBA00004746"/>
    </source>
</evidence>
<evidence type="ECO:0000259" key="10">
    <source>
        <dbReference type="Pfam" id="PF08241"/>
    </source>
</evidence>
<proteinExistence type="inferred from homology"/>
<dbReference type="Proteomes" id="UP001596411">
    <property type="component" value="Unassembled WGS sequence"/>
</dbReference>
<dbReference type="SUPFAM" id="SSF53335">
    <property type="entry name" value="S-adenosyl-L-methionine-dependent methyltransferases"/>
    <property type="match status" value="1"/>
</dbReference>
<evidence type="ECO:0000256" key="6">
    <source>
        <dbReference type="ARBA" id="ARBA00022691"/>
    </source>
</evidence>
<comment type="function">
    <text evidence="8">Converts the free carboxyl group of a malonyl-thioester to its methyl ester by transfer of a methyl group from S-adenosyl-L-methionine (SAM). It allows to synthesize pimeloyl-ACP via the fatty acid synthetic pathway.</text>
</comment>
<comment type="similarity">
    <text evidence="8">Belongs to the methyltransferase superfamily.</text>
</comment>
<evidence type="ECO:0000256" key="4">
    <source>
        <dbReference type="ARBA" id="ARBA00022603"/>
    </source>
</evidence>
<sequence length="277" mass="29790">MTQATLGVPTHGHAQADCPQAEPRAWRRRVAQAFGRAAPHYCRRAAAQAALGERLWAHLPAQAETVLDLGCGPGHWSARLARHYPMARVVGLDLAPAMLTEARRRHTEAIAWVRGDAAALPLADNALDLLFSNLAIQWCPDPAAVLAEAHRVLGPGGRALINTLGPGTLAEVATAWSRPGRPAALLDFVDAERLEAAARRAGFGAVRLESARERFFYPDLAAVMASIKGVGAQVAPDNDAPRLGRADLERARARFEALREPAGLPVSYQRLTLILDK</sequence>
<dbReference type="InterPro" id="IPR029063">
    <property type="entry name" value="SAM-dependent_MTases_sf"/>
</dbReference>
<keyword evidence="4 8" id="KW-0489">Methyltransferase</keyword>
<evidence type="ECO:0000313" key="11">
    <source>
        <dbReference type="EMBL" id="MFC7090084.1"/>
    </source>
</evidence>
<comment type="pathway">
    <text evidence="2 8">Cofactor biosynthesis; biotin biosynthesis.</text>
</comment>
<evidence type="ECO:0000313" key="12">
    <source>
        <dbReference type="Proteomes" id="UP001596411"/>
    </source>
</evidence>
<evidence type="ECO:0000256" key="7">
    <source>
        <dbReference type="ARBA" id="ARBA00022756"/>
    </source>
</evidence>
<keyword evidence="5 8" id="KW-0808">Transferase</keyword>
<dbReference type="EMBL" id="JBHSZP010000018">
    <property type="protein sequence ID" value="MFC7090084.1"/>
    <property type="molecule type" value="Genomic_DNA"/>
</dbReference>
<feature type="domain" description="Methyltransferase type 11" evidence="10">
    <location>
        <begin position="67"/>
        <end position="161"/>
    </location>
</feature>
<accession>A0ABW2F1F9</accession>
<dbReference type="GO" id="GO:0008168">
    <property type="term" value="F:methyltransferase activity"/>
    <property type="evidence" value="ECO:0007669"/>
    <property type="project" value="UniProtKB-KW"/>
</dbReference>